<dbReference type="EMBL" id="BKCJ011721513">
    <property type="protein sequence ID" value="GFD48403.1"/>
    <property type="molecule type" value="Genomic_DNA"/>
</dbReference>
<feature type="non-terminal residue" evidence="2">
    <location>
        <position position="1"/>
    </location>
</feature>
<dbReference type="AlphaFoldDB" id="A0A699WMM8"/>
<feature type="region of interest" description="Disordered" evidence="1">
    <location>
        <begin position="20"/>
        <end position="42"/>
    </location>
</feature>
<proteinExistence type="predicted"/>
<organism evidence="2">
    <name type="scientific">Tanacetum cinerariifolium</name>
    <name type="common">Dalmatian daisy</name>
    <name type="synonym">Chrysanthemum cinerariifolium</name>
    <dbReference type="NCBI Taxonomy" id="118510"/>
    <lineage>
        <taxon>Eukaryota</taxon>
        <taxon>Viridiplantae</taxon>
        <taxon>Streptophyta</taxon>
        <taxon>Embryophyta</taxon>
        <taxon>Tracheophyta</taxon>
        <taxon>Spermatophyta</taxon>
        <taxon>Magnoliopsida</taxon>
        <taxon>eudicotyledons</taxon>
        <taxon>Gunneridae</taxon>
        <taxon>Pentapetalae</taxon>
        <taxon>asterids</taxon>
        <taxon>campanulids</taxon>
        <taxon>Asterales</taxon>
        <taxon>Asteraceae</taxon>
        <taxon>Asteroideae</taxon>
        <taxon>Anthemideae</taxon>
        <taxon>Anthemidinae</taxon>
        <taxon>Tanacetum</taxon>
    </lineage>
</organism>
<accession>A0A699WMM8</accession>
<sequence length="82" mass="8914">KGVQSVTPEEQNVIDTIQALKESKKTSRRHPGTRGSSEGTGRILRVPDESIVIYATSIEGNGTKPRVPDEKKVTSEANVILK</sequence>
<name>A0A699WMM8_TANCI</name>
<gene>
    <name evidence="2" type="ORF">Tci_920372</name>
</gene>
<reference evidence="2" key="1">
    <citation type="journal article" date="2019" name="Sci. Rep.">
        <title>Draft genome of Tanacetum cinerariifolium, the natural source of mosquito coil.</title>
        <authorList>
            <person name="Yamashiro T."/>
            <person name="Shiraishi A."/>
            <person name="Satake H."/>
            <person name="Nakayama K."/>
        </authorList>
    </citation>
    <scope>NUCLEOTIDE SEQUENCE</scope>
</reference>
<comment type="caution">
    <text evidence="2">The sequence shown here is derived from an EMBL/GenBank/DDBJ whole genome shotgun (WGS) entry which is preliminary data.</text>
</comment>
<protein>
    <submittedName>
        <fullName evidence="2">Uncharacterized protein</fullName>
    </submittedName>
</protein>
<evidence type="ECO:0000256" key="1">
    <source>
        <dbReference type="SAM" id="MobiDB-lite"/>
    </source>
</evidence>
<evidence type="ECO:0000313" key="2">
    <source>
        <dbReference type="EMBL" id="GFD48403.1"/>
    </source>
</evidence>
<feature type="region of interest" description="Disordered" evidence="1">
    <location>
        <begin position="62"/>
        <end position="82"/>
    </location>
</feature>